<evidence type="ECO:0000313" key="1">
    <source>
        <dbReference type="EMBL" id="QNG51665.1"/>
    </source>
</evidence>
<reference evidence="1 2" key="1">
    <citation type="submission" date="2020-08" db="EMBL/GenBank/DDBJ databases">
        <authorList>
            <person name="Mo P."/>
        </authorList>
    </citation>
    <scope>NUCLEOTIDE SEQUENCE [LARGE SCALE GENOMIC DNA]</scope>
    <source>
        <strain evidence="1 2">CGMCC 4.1532</strain>
    </source>
</reference>
<dbReference type="RefSeq" id="WP_185718419.1">
    <property type="nucleotide sequence ID" value="NZ_BAAAWI010000001.1"/>
</dbReference>
<accession>A0A7G7MFV4</accession>
<dbReference type="EMBL" id="CP060131">
    <property type="protein sequence ID" value="QNG51665.1"/>
    <property type="molecule type" value="Genomic_DNA"/>
</dbReference>
<dbReference type="NCBIfam" id="TIGR01725">
    <property type="entry name" value="phge_HK97_gp10"/>
    <property type="match status" value="1"/>
</dbReference>
<dbReference type="AlphaFoldDB" id="A0A7G7MFV4"/>
<dbReference type="KEGG" id="ppel:H6H00_26755"/>
<proteinExistence type="predicted"/>
<name>A0A7G7MFV4_9PSEU</name>
<dbReference type="Pfam" id="PF04883">
    <property type="entry name" value="HK97-gp10_like"/>
    <property type="match status" value="1"/>
</dbReference>
<evidence type="ECO:0000313" key="2">
    <source>
        <dbReference type="Proteomes" id="UP000515728"/>
    </source>
</evidence>
<keyword evidence="2" id="KW-1185">Reference proteome</keyword>
<sequence>MSEFKISPDASGMARFQVEVNRAVGRLVEDIADDARALAPVDSGALVTSIRADQSTGQVSVGTDHWQYVEYGTKNMRAQPFMRPALFRTRAVR</sequence>
<dbReference type="InterPro" id="IPR010064">
    <property type="entry name" value="HK97-gp10_tail"/>
</dbReference>
<organism evidence="1 2">
    <name type="scientific">Pseudonocardia petroleophila</name>
    <dbReference type="NCBI Taxonomy" id="37331"/>
    <lineage>
        <taxon>Bacteria</taxon>
        <taxon>Bacillati</taxon>
        <taxon>Actinomycetota</taxon>
        <taxon>Actinomycetes</taxon>
        <taxon>Pseudonocardiales</taxon>
        <taxon>Pseudonocardiaceae</taxon>
        <taxon>Pseudonocardia</taxon>
    </lineage>
</organism>
<dbReference type="Proteomes" id="UP000515728">
    <property type="component" value="Chromosome"/>
</dbReference>
<gene>
    <name evidence="1" type="ORF">H6H00_26755</name>
</gene>
<protein>
    <submittedName>
        <fullName evidence="1">HK97 gp10 family phage protein</fullName>
    </submittedName>
</protein>